<feature type="compositionally biased region" description="Basic residues" evidence="6">
    <location>
        <begin position="378"/>
        <end position="387"/>
    </location>
</feature>
<feature type="region of interest" description="Disordered" evidence="6">
    <location>
        <begin position="240"/>
        <end position="479"/>
    </location>
</feature>
<dbReference type="RefSeq" id="XP_062631782.1">
    <property type="nucleotide sequence ID" value="XM_062775798.1"/>
</dbReference>
<dbReference type="Gene3D" id="3.90.1030.20">
    <property type="entry name" value="DNA polymerase delta, p66 (Cdc27) subunit, wHTH domain"/>
    <property type="match status" value="1"/>
</dbReference>
<dbReference type="GO" id="GO:0003887">
    <property type="term" value="F:DNA-directed DNA polymerase activity"/>
    <property type="evidence" value="ECO:0007669"/>
    <property type="project" value="TreeGrafter"/>
</dbReference>
<dbReference type="InterPro" id="IPR041913">
    <property type="entry name" value="POLD3_sf"/>
</dbReference>
<feature type="coiled-coil region" evidence="5">
    <location>
        <begin position="109"/>
        <end position="136"/>
    </location>
</feature>
<dbReference type="InterPro" id="IPR019038">
    <property type="entry name" value="POLD3"/>
</dbReference>
<dbReference type="GO" id="GO:1904161">
    <property type="term" value="P:DNA synthesis involved in UV-damage excision repair"/>
    <property type="evidence" value="ECO:0007669"/>
    <property type="project" value="TreeGrafter"/>
</dbReference>
<dbReference type="GeneID" id="87812406"/>
<organism evidence="7 8">
    <name type="scientific">Vanrija pseudolonga</name>
    <dbReference type="NCBI Taxonomy" id="143232"/>
    <lineage>
        <taxon>Eukaryota</taxon>
        <taxon>Fungi</taxon>
        <taxon>Dikarya</taxon>
        <taxon>Basidiomycota</taxon>
        <taxon>Agaricomycotina</taxon>
        <taxon>Tremellomycetes</taxon>
        <taxon>Trichosporonales</taxon>
        <taxon>Trichosporonaceae</taxon>
        <taxon>Vanrija</taxon>
    </lineage>
</organism>
<comment type="subcellular location">
    <subcellularLocation>
        <location evidence="1">Nucleus</location>
    </subcellularLocation>
</comment>
<accession>A0AAF0YJY3</accession>
<keyword evidence="3" id="KW-0235">DNA replication</keyword>
<keyword evidence="8" id="KW-1185">Reference proteome</keyword>
<dbReference type="GO" id="GO:0006271">
    <property type="term" value="P:DNA strand elongation involved in DNA replication"/>
    <property type="evidence" value="ECO:0007669"/>
    <property type="project" value="TreeGrafter"/>
</dbReference>
<dbReference type="AlphaFoldDB" id="A0AAF0YJY3"/>
<evidence type="ECO:0000256" key="6">
    <source>
        <dbReference type="SAM" id="MobiDB-lite"/>
    </source>
</evidence>
<dbReference type="PANTHER" id="PTHR17598:SF13">
    <property type="entry name" value="DNA POLYMERASE DELTA SUBUNIT 3"/>
    <property type="match status" value="1"/>
</dbReference>
<feature type="compositionally biased region" description="Basic and acidic residues" evidence="6">
    <location>
        <begin position="240"/>
        <end position="286"/>
    </location>
</feature>
<evidence type="ECO:0000256" key="3">
    <source>
        <dbReference type="ARBA" id="ARBA00022705"/>
    </source>
</evidence>
<feature type="compositionally biased region" description="Low complexity" evidence="6">
    <location>
        <begin position="438"/>
        <end position="466"/>
    </location>
</feature>
<proteinExistence type="predicted"/>
<evidence type="ECO:0000256" key="2">
    <source>
        <dbReference type="ARBA" id="ARBA00017589"/>
    </source>
</evidence>
<keyword evidence="4" id="KW-0539">Nucleus</keyword>
<evidence type="ECO:0000256" key="1">
    <source>
        <dbReference type="ARBA" id="ARBA00004123"/>
    </source>
</evidence>
<dbReference type="Pfam" id="PF09507">
    <property type="entry name" value="CDC27"/>
    <property type="match status" value="1"/>
</dbReference>
<reference evidence="7" key="1">
    <citation type="submission" date="2023-10" db="EMBL/GenBank/DDBJ databases">
        <authorList>
            <person name="Noh H."/>
        </authorList>
    </citation>
    <scope>NUCLEOTIDE SEQUENCE</scope>
    <source>
        <strain evidence="7">DUCC4014</strain>
    </source>
</reference>
<evidence type="ECO:0000313" key="8">
    <source>
        <dbReference type="Proteomes" id="UP000827549"/>
    </source>
</evidence>
<dbReference type="GO" id="GO:0043625">
    <property type="term" value="C:delta DNA polymerase complex"/>
    <property type="evidence" value="ECO:0007669"/>
    <property type="project" value="InterPro"/>
</dbReference>
<dbReference type="PANTHER" id="PTHR17598">
    <property type="entry name" value="DNA POLYMERASE DELTA SUBUNIT 3"/>
    <property type="match status" value="1"/>
</dbReference>
<dbReference type="GO" id="GO:0006297">
    <property type="term" value="P:nucleotide-excision repair, DNA gap filling"/>
    <property type="evidence" value="ECO:0007669"/>
    <property type="project" value="TreeGrafter"/>
</dbReference>
<dbReference type="Proteomes" id="UP000827549">
    <property type="component" value="Chromosome 7"/>
</dbReference>
<sequence length="479" mass="51712">MADSQQIRTAERHLTQALESDQRLVTFRDVARELGCHVHLAKNLLLHYLSTHPDVIPTYLLSGPLLATSAVAQTDLTRAASPSATATQSLAHLSATQKIRVVHMDEMSEDEWNSEAEEEEEQKEEDFEELASAEESIKVDGDDALDDVVPRWGVVLVNQDSLDDKKKLFSGEQLSVHIYSLAPAPLKDPALYLAASAGLRAHSSYIDAATYGTISGVSLGASGPKRMRDGGLDSIAKKAEVKTEVKPEAKGSAVKKDAKKEDKKSFFAKKESPADKEEAKSKEQKKPPAPPRTLKNKRRIITSDDEDDDEPAGAGSSKSPSRPPPQSTKPSLEPTSSMVRAEDQAAMEAMMTMDVDFDDIEEISEPKAKAAPRGSKGTARKRRQVKKSKVEMDDKGYMVTKDYYTDESYSGSDTDTDAPKPTSKPSSVAPQAKKEAPARASGGAKAAAAPARPAPARSTAPKKPAPLGQSSIAGFFKKK</sequence>
<keyword evidence="5" id="KW-0175">Coiled coil</keyword>
<evidence type="ECO:0000256" key="5">
    <source>
        <dbReference type="SAM" id="Coils"/>
    </source>
</evidence>
<name>A0AAF0YJY3_9TREE</name>
<evidence type="ECO:0000256" key="4">
    <source>
        <dbReference type="ARBA" id="ARBA00023242"/>
    </source>
</evidence>
<evidence type="ECO:0000313" key="7">
    <source>
        <dbReference type="EMBL" id="WOO85756.1"/>
    </source>
</evidence>
<dbReference type="EMBL" id="CP086720">
    <property type="protein sequence ID" value="WOO85756.1"/>
    <property type="molecule type" value="Genomic_DNA"/>
</dbReference>
<gene>
    <name evidence="7" type="ORF">LOC62_07G009243</name>
</gene>
<protein>
    <recommendedName>
        <fullName evidence="2">DNA polymerase delta subunit 3</fullName>
    </recommendedName>
</protein>